<proteinExistence type="predicted"/>
<dbReference type="RefSeq" id="WP_190927104.1">
    <property type="nucleotide sequence ID" value="NZ_JACXJA010000010.1"/>
</dbReference>
<feature type="compositionally biased region" description="Polar residues" evidence="1">
    <location>
        <begin position="42"/>
        <end position="58"/>
    </location>
</feature>
<keyword evidence="3" id="KW-1185">Reference proteome</keyword>
<gene>
    <name evidence="2" type="ORF">IDH45_10080</name>
</gene>
<protein>
    <submittedName>
        <fullName evidence="2">Uncharacterized protein</fullName>
    </submittedName>
</protein>
<feature type="region of interest" description="Disordered" evidence="1">
    <location>
        <begin position="31"/>
        <end position="60"/>
    </location>
</feature>
<evidence type="ECO:0000313" key="2">
    <source>
        <dbReference type="EMBL" id="MBD2862331.1"/>
    </source>
</evidence>
<accession>A0A927CA92</accession>
<evidence type="ECO:0000256" key="1">
    <source>
        <dbReference type="SAM" id="MobiDB-lite"/>
    </source>
</evidence>
<name>A0A927CA92_9BACL</name>
<reference evidence="2" key="1">
    <citation type="submission" date="2020-09" db="EMBL/GenBank/DDBJ databases">
        <title>A novel bacterium of genus Paenibacillus, isolated from South China Sea.</title>
        <authorList>
            <person name="Huang H."/>
            <person name="Mo K."/>
            <person name="Hu Y."/>
        </authorList>
    </citation>
    <scope>NUCLEOTIDE SEQUENCE</scope>
    <source>
        <strain evidence="2">IB182363</strain>
    </source>
</reference>
<evidence type="ECO:0000313" key="3">
    <source>
        <dbReference type="Proteomes" id="UP000639396"/>
    </source>
</evidence>
<dbReference type="EMBL" id="JACXJA010000010">
    <property type="protein sequence ID" value="MBD2862331.1"/>
    <property type="molecule type" value="Genomic_DNA"/>
</dbReference>
<sequence>MLKRKITISLLLFVLLLAAGWLGNANLASLRSHSHHSGGSSTVPYTNLSTTEAPQTPNRHLPFFPREYVRINNLNSPAPPLPKSD</sequence>
<dbReference type="AlphaFoldDB" id="A0A927CA92"/>
<dbReference type="Proteomes" id="UP000639396">
    <property type="component" value="Unassembled WGS sequence"/>
</dbReference>
<comment type="caution">
    <text evidence="2">The sequence shown here is derived from an EMBL/GenBank/DDBJ whole genome shotgun (WGS) entry which is preliminary data.</text>
</comment>
<organism evidence="2 3">
    <name type="scientific">Paenibacillus oceani</name>
    <dbReference type="NCBI Taxonomy" id="2772510"/>
    <lineage>
        <taxon>Bacteria</taxon>
        <taxon>Bacillati</taxon>
        <taxon>Bacillota</taxon>
        <taxon>Bacilli</taxon>
        <taxon>Bacillales</taxon>
        <taxon>Paenibacillaceae</taxon>
        <taxon>Paenibacillus</taxon>
    </lineage>
</organism>